<feature type="region of interest" description="Disordered" evidence="1">
    <location>
        <begin position="487"/>
        <end position="509"/>
    </location>
</feature>
<accession>A0ABQ9SZ93</accession>
<dbReference type="Proteomes" id="UP001241169">
    <property type="component" value="Unassembled WGS sequence"/>
</dbReference>
<protein>
    <recommendedName>
        <fullName evidence="4">Glutamine repeat protein-1</fullName>
    </recommendedName>
</protein>
<feature type="compositionally biased region" description="Low complexity" evidence="1">
    <location>
        <begin position="603"/>
        <end position="645"/>
    </location>
</feature>
<organism evidence="2 3">
    <name type="scientific">Colletotrichum paranaense</name>
    <dbReference type="NCBI Taxonomy" id="1914294"/>
    <lineage>
        <taxon>Eukaryota</taxon>
        <taxon>Fungi</taxon>
        <taxon>Dikarya</taxon>
        <taxon>Ascomycota</taxon>
        <taxon>Pezizomycotina</taxon>
        <taxon>Sordariomycetes</taxon>
        <taxon>Hypocreomycetidae</taxon>
        <taxon>Glomerellales</taxon>
        <taxon>Glomerellaceae</taxon>
        <taxon>Colletotrichum</taxon>
        <taxon>Colletotrichum acutatum species complex</taxon>
    </lineage>
</organism>
<feature type="compositionally biased region" description="Polar residues" evidence="1">
    <location>
        <begin position="423"/>
        <end position="454"/>
    </location>
</feature>
<feature type="region of interest" description="Disordered" evidence="1">
    <location>
        <begin position="208"/>
        <end position="354"/>
    </location>
</feature>
<feature type="compositionally biased region" description="Gly residues" evidence="1">
    <location>
        <begin position="258"/>
        <end position="270"/>
    </location>
</feature>
<name>A0ABQ9SZ93_9PEZI</name>
<evidence type="ECO:0000313" key="3">
    <source>
        <dbReference type="Proteomes" id="UP001241169"/>
    </source>
</evidence>
<feature type="compositionally biased region" description="Low complexity" evidence="1">
    <location>
        <begin position="370"/>
        <end position="422"/>
    </location>
</feature>
<feature type="region of interest" description="Disordered" evidence="1">
    <location>
        <begin position="12"/>
        <end position="56"/>
    </location>
</feature>
<feature type="compositionally biased region" description="Low complexity" evidence="1">
    <location>
        <begin position="294"/>
        <end position="354"/>
    </location>
</feature>
<reference evidence="2 3" key="1">
    <citation type="submission" date="2016-10" db="EMBL/GenBank/DDBJ databases">
        <title>The genome sequence of Colletotrichum fioriniae PJ7.</title>
        <authorList>
            <person name="Baroncelli R."/>
        </authorList>
    </citation>
    <scope>NUCLEOTIDE SEQUENCE [LARGE SCALE GENOMIC DNA]</scope>
    <source>
        <strain evidence="2 3">IMI 384185</strain>
    </source>
</reference>
<feature type="compositionally biased region" description="Low complexity" evidence="1">
    <location>
        <begin position="230"/>
        <end position="257"/>
    </location>
</feature>
<feature type="region of interest" description="Disordered" evidence="1">
    <location>
        <begin position="539"/>
        <end position="577"/>
    </location>
</feature>
<dbReference type="EMBL" id="MOPA01000003">
    <property type="protein sequence ID" value="KAK1544266.1"/>
    <property type="molecule type" value="Genomic_DNA"/>
</dbReference>
<evidence type="ECO:0000256" key="1">
    <source>
        <dbReference type="SAM" id="MobiDB-lite"/>
    </source>
</evidence>
<comment type="caution">
    <text evidence="2">The sequence shown here is derived from an EMBL/GenBank/DDBJ whole genome shotgun (WGS) entry which is preliminary data.</text>
</comment>
<feature type="region of interest" description="Disordered" evidence="1">
    <location>
        <begin position="370"/>
        <end position="459"/>
    </location>
</feature>
<feature type="compositionally biased region" description="Basic and acidic residues" evidence="1">
    <location>
        <begin position="487"/>
        <end position="502"/>
    </location>
</feature>
<evidence type="ECO:0008006" key="4">
    <source>
        <dbReference type="Google" id="ProtNLM"/>
    </source>
</evidence>
<sequence>MYAPGYGFSNVPPNFNTSAPPPNQNPHMQPGSVPTQPGQQMMYNPNQFAGMPGGQPGFVGGPNPAMMSGAGPAGMMQNAGMPHMAANGQSELPLPCPVFARVCVHVSPSVRESRICVTPSDAASWQHVLPVDDRDKDRGATRSRLSCSHSVTIVIIIVNGHPPNDMAPQHLPASIHGNTRLLTSMSLLVGFQNPYQGNPYGGNMPAPGSQHPNFGGMQGFPMNAAGMTPQQQQQMMMQQRMQAQQAHQQQQQQHQQGQGQGNHGNQGGMQLGSTPQRPMSAAQGGQGSPNNAMQQQQQQQHQQHQPQHPQNPQQQHQQNQQHHQQQQGQQQQPPQSQNQQQQHQQQQAQHQQQQQQHQQQQQQQQQQHQQQQAQQQQHQQNQPQQQQHAQQQQQQHHPTSQPQSHGQTPAASAHQHSASIASVTTPQTPTFPQHNQNPTANGTSSVSTPLSPGSESREQERFSLLLEINQELLFESMQLQHTLSELKKETPGEGDQARKPTQEEGSVQQDYSHCMRRLQANLAYLAALADRKGNVQVPPSPAYLSSPPLNMALKIRNSTPPGDIPENNPDPMTDREERSKYLSELYRKLQALFPNADPKKEPPFQAAGRPQGQPGQQGQGQRPPSHHASPAMAQAQRPMQMQNMPGAHQQQGMSLS</sequence>
<gene>
    <name evidence="2" type="ORF">CPAR01_04899</name>
</gene>
<feature type="region of interest" description="Disordered" evidence="1">
    <location>
        <begin position="591"/>
        <end position="656"/>
    </location>
</feature>
<keyword evidence="3" id="KW-1185">Reference proteome</keyword>
<evidence type="ECO:0000313" key="2">
    <source>
        <dbReference type="EMBL" id="KAK1544266.1"/>
    </source>
</evidence>
<feature type="compositionally biased region" description="Polar residues" evidence="1">
    <location>
        <begin position="32"/>
        <end position="47"/>
    </location>
</feature>
<dbReference type="GeneID" id="85373078"/>
<proteinExistence type="predicted"/>
<dbReference type="RefSeq" id="XP_060353385.1">
    <property type="nucleotide sequence ID" value="XM_060489179.1"/>
</dbReference>